<dbReference type="AlphaFoldDB" id="A0A939NEZ0"/>
<gene>
    <name evidence="2" type="ORF">J4727_04110</name>
</gene>
<reference evidence="2" key="1">
    <citation type="submission" date="2021-03" db="EMBL/GenBank/DDBJ databases">
        <title>Molecular epidemiology and mechanisms of colistin and carbapenem resistance in Enterobacteriaceae from clinical isolates, the environment and porcine samples in Pretoria, South Africa.</title>
        <authorList>
            <person name="Bogoshi D."/>
            <person name="Mbelle N.M."/>
            <person name="Naidoo V."/>
            <person name="Osei Sekyere J."/>
        </authorList>
    </citation>
    <scope>NUCLEOTIDE SEQUENCE</scope>
    <source>
        <strain evidence="2">C052</strain>
    </source>
</reference>
<proteinExistence type="predicted"/>
<feature type="region of interest" description="Disordered" evidence="1">
    <location>
        <begin position="36"/>
        <end position="61"/>
    </location>
</feature>
<dbReference type="EMBL" id="JAGETQ010000012">
    <property type="protein sequence ID" value="MBO1915917.1"/>
    <property type="molecule type" value="Genomic_DNA"/>
</dbReference>
<comment type="caution">
    <text evidence="2">The sequence shown here is derived from an EMBL/GenBank/DDBJ whole genome shotgun (WGS) entry which is preliminary data.</text>
</comment>
<dbReference type="Proteomes" id="UP000664477">
    <property type="component" value="Unassembled WGS sequence"/>
</dbReference>
<organism evidence="2 3">
    <name type="scientific">Providencia rettgeri</name>
    <dbReference type="NCBI Taxonomy" id="587"/>
    <lineage>
        <taxon>Bacteria</taxon>
        <taxon>Pseudomonadati</taxon>
        <taxon>Pseudomonadota</taxon>
        <taxon>Gammaproteobacteria</taxon>
        <taxon>Enterobacterales</taxon>
        <taxon>Morganellaceae</taxon>
        <taxon>Providencia</taxon>
    </lineage>
</organism>
<accession>A0A939NEZ0</accession>
<sequence length="61" mass="7220">MTFELASKGEFVASTASPEVQLALNENKHLLNYETSVHIRREDERQQHRNQQQHDQQQEED</sequence>
<protein>
    <submittedName>
        <fullName evidence="2">Uncharacterized protein</fullName>
    </submittedName>
</protein>
<evidence type="ECO:0000313" key="2">
    <source>
        <dbReference type="EMBL" id="MBO1915917.1"/>
    </source>
</evidence>
<feature type="compositionally biased region" description="Basic and acidic residues" evidence="1">
    <location>
        <begin position="36"/>
        <end position="47"/>
    </location>
</feature>
<name>A0A939NEZ0_PRORE</name>
<evidence type="ECO:0000313" key="3">
    <source>
        <dbReference type="Proteomes" id="UP000664477"/>
    </source>
</evidence>
<evidence type="ECO:0000256" key="1">
    <source>
        <dbReference type="SAM" id="MobiDB-lite"/>
    </source>
</evidence>